<dbReference type="Pfam" id="PF16925">
    <property type="entry name" value="TetR_C_13"/>
    <property type="match status" value="1"/>
</dbReference>
<evidence type="ECO:0000256" key="4">
    <source>
        <dbReference type="PROSITE-ProRule" id="PRU00335"/>
    </source>
</evidence>
<evidence type="ECO:0000256" key="1">
    <source>
        <dbReference type="ARBA" id="ARBA00023015"/>
    </source>
</evidence>
<dbReference type="PANTHER" id="PTHR47506:SF10">
    <property type="entry name" value="TRANSCRIPTIONAL REGULATORY PROTEIN"/>
    <property type="match status" value="1"/>
</dbReference>
<dbReference type="Pfam" id="PF00440">
    <property type="entry name" value="TetR_N"/>
    <property type="match status" value="1"/>
</dbReference>
<keyword evidence="1" id="KW-0805">Transcription regulation</keyword>
<dbReference type="PROSITE" id="PS50977">
    <property type="entry name" value="HTH_TETR_2"/>
    <property type="match status" value="1"/>
</dbReference>
<evidence type="ECO:0000259" key="5">
    <source>
        <dbReference type="PROSITE" id="PS50977"/>
    </source>
</evidence>
<proteinExistence type="predicted"/>
<comment type="caution">
    <text evidence="6">The sequence shown here is derived from an EMBL/GenBank/DDBJ whole genome shotgun (WGS) entry which is preliminary data.</text>
</comment>
<dbReference type="PRINTS" id="PR00455">
    <property type="entry name" value="HTHTETR"/>
</dbReference>
<feature type="DNA-binding region" description="H-T-H motif" evidence="4">
    <location>
        <begin position="28"/>
        <end position="47"/>
    </location>
</feature>
<dbReference type="Gene3D" id="1.10.10.60">
    <property type="entry name" value="Homeodomain-like"/>
    <property type="match status" value="1"/>
</dbReference>
<dbReference type="SUPFAM" id="SSF48498">
    <property type="entry name" value="Tetracyclin repressor-like, C-terminal domain"/>
    <property type="match status" value="1"/>
</dbReference>
<evidence type="ECO:0000313" key="6">
    <source>
        <dbReference type="EMBL" id="PUA47200.1"/>
    </source>
</evidence>
<sequence>MRPKEFDPDQIADAAMQVFWQRGYAATSIQDLVEGTGLSRSSLYNAFDSKHGLYTCALKRYQQLTAANVELLAQDAPARELVRRLLMRIVDNELEDDRRLGCLAANASLEMAGQDPAVAQLVAQNFQRIEAALERVLRRGQELGEVDPGKQPRALASFVVCTVQGLRVLGKGSLPGERRQRLLDVVEVTLASLFQAQPVA</sequence>
<dbReference type="Gene3D" id="1.10.357.10">
    <property type="entry name" value="Tetracycline Repressor, domain 2"/>
    <property type="match status" value="1"/>
</dbReference>
<evidence type="ECO:0000256" key="3">
    <source>
        <dbReference type="ARBA" id="ARBA00023163"/>
    </source>
</evidence>
<protein>
    <submittedName>
        <fullName evidence="6">TetR family transcriptional regulator</fullName>
    </submittedName>
</protein>
<evidence type="ECO:0000256" key="2">
    <source>
        <dbReference type="ARBA" id="ARBA00023125"/>
    </source>
</evidence>
<dbReference type="SUPFAM" id="SSF46689">
    <property type="entry name" value="Homeodomain-like"/>
    <property type="match status" value="1"/>
</dbReference>
<dbReference type="GO" id="GO:0003677">
    <property type="term" value="F:DNA binding"/>
    <property type="evidence" value="ECO:0007669"/>
    <property type="project" value="UniProtKB-UniRule"/>
</dbReference>
<evidence type="ECO:0000313" key="7">
    <source>
        <dbReference type="Proteomes" id="UP000244178"/>
    </source>
</evidence>
<accession>A0A2T6GSR4</accession>
<dbReference type="RefSeq" id="WP_108543589.1">
    <property type="nucleotide sequence ID" value="NZ_PYJM01000001.1"/>
</dbReference>
<feature type="domain" description="HTH tetR-type" evidence="5">
    <location>
        <begin position="5"/>
        <end position="65"/>
    </location>
</feature>
<dbReference type="AlphaFoldDB" id="A0A2T6GSR4"/>
<gene>
    <name evidence="6" type="ORF">C5U62_04270</name>
</gene>
<dbReference type="EMBL" id="PYJM01000001">
    <property type="protein sequence ID" value="PUA47200.1"/>
    <property type="molecule type" value="Genomic_DNA"/>
</dbReference>
<dbReference type="PANTHER" id="PTHR47506">
    <property type="entry name" value="TRANSCRIPTIONAL REGULATORY PROTEIN"/>
    <property type="match status" value="1"/>
</dbReference>
<keyword evidence="3" id="KW-0804">Transcription</keyword>
<reference evidence="6 7" key="1">
    <citation type="submission" date="2018-03" db="EMBL/GenBank/DDBJ databases">
        <title>Draft genome sequence of the plant growth promoting rhizobacterium Pseudomonas protegens strain BNJ-SS-45 isolated from wheat (Triticum aestivum) rhizosphere.</title>
        <authorList>
            <person name="Bajpai A."/>
            <person name="Shende K."/>
            <person name="Meena N."/>
            <person name="Upadhyayula S.R."/>
            <person name="Suravajhala P."/>
            <person name="Medicherla K.M."/>
            <person name="Johri B.N."/>
        </authorList>
    </citation>
    <scope>NUCLEOTIDE SEQUENCE [LARGE SCALE GENOMIC DNA]</scope>
    <source>
        <strain evidence="6 7">BNJ-SS-45</strain>
    </source>
</reference>
<dbReference type="InterPro" id="IPR011075">
    <property type="entry name" value="TetR_C"/>
</dbReference>
<name>A0A2T6GSR4_9PSED</name>
<dbReference type="InterPro" id="IPR001647">
    <property type="entry name" value="HTH_TetR"/>
</dbReference>
<organism evidence="6 7">
    <name type="scientific">Pseudomonas protegens</name>
    <dbReference type="NCBI Taxonomy" id="380021"/>
    <lineage>
        <taxon>Bacteria</taxon>
        <taxon>Pseudomonadati</taxon>
        <taxon>Pseudomonadota</taxon>
        <taxon>Gammaproteobacteria</taxon>
        <taxon>Pseudomonadales</taxon>
        <taxon>Pseudomonadaceae</taxon>
        <taxon>Pseudomonas</taxon>
    </lineage>
</organism>
<keyword evidence="2 4" id="KW-0238">DNA-binding</keyword>
<dbReference type="InterPro" id="IPR009057">
    <property type="entry name" value="Homeodomain-like_sf"/>
</dbReference>
<dbReference type="Proteomes" id="UP000244178">
    <property type="component" value="Unassembled WGS sequence"/>
</dbReference>
<dbReference type="InterPro" id="IPR036271">
    <property type="entry name" value="Tet_transcr_reg_TetR-rel_C_sf"/>
</dbReference>